<evidence type="ECO:0000313" key="2">
    <source>
        <dbReference type="EMBL" id="CAP52689.1"/>
    </source>
</evidence>
<dbReference type="EMBL" id="AM920689">
    <property type="protein sequence ID" value="CAP52689.1"/>
    <property type="molecule type" value="Genomic_DNA"/>
</dbReference>
<accession>B0RYG9</accession>
<dbReference type="HOGENOM" id="CLU_1895358_0_0_6"/>
<evidence type="ECO:0000313" key="3">
    <source>
        <dbReference type="Proteomes" id="UP000001188"/>
    </source>
</evidence>
<evidence type="ECO:0000256" key="1">
    <source>
        <dbReference type="SAM" id="MobiDB-lite"/>
    </source>
</evidence>
<reference evidence="2 3" key="1">
    <citation type="journal article" date="2008" name="J. Biotechnol.">
        <title>The genome of Xanthomonas campestris pv. campestris B100 and its use for the reconstruction of metabolic pathways involved in xanthan biosynthesis.</title>
        <authorList>
            <person name="Vorholter F.J."/>
            <person name="Schneiker S."/>
            <person name="Goesmann A."/>
            <person name="Krause L."/>
            <person name="Bekel T."/>
            <person name="Kaiser O."/>
            <person name="Linke B."/>
            <person name="Patschkowski T."/>
            <person name="Ruckert C."/>
            <person name="Schmid J."/>
            <person name="Sidhu V.K."/>
            <person name="Sieber V."/>
            <person name="Tauch A."/>
            <person name="Watt S.A."/>
            <person name="Weisshaar B."/>
            <person name="Becker A."/>
            <person name="Niehaus K."/>
            <person name="Puhler A."/>
        </authorList>
    </citation>
    <scope>NUCLEOTIDE SEQUENCE [LARGE SCALE GENOMIC DNA]</scope>
    <source>
        <strain evidence="2 3">B100</strain>
    </source>
</reference>
<name>B0RYG9_XANCB</name>
<protein>
    <submittedName>
        <fullName evidence="2">Uncharacterized protein</fullName>
    </submittedName>
</protein>
<feature type="region of interest" description="Disordered" evidence="1">
    <location>
        <begin position="21"/>
        <end position="89"/>
    </location>
</feature>
<dbReference type="AlphaFoldDB" id="B0RYG9"/>
<dbReference type="Proteomes" id="UP000001188">
    <property type="component" value="Chromosome"/>
</dbReference>
<sequence>MGRPRKLPTLVAWQSFGGFRPAPWARTQTEQAKSKLNGLTEHEPSSLRSDSAGVPGASASLPGGIRTPVRDSISAPRNAPPQVGRFGRFPRGKVAFQPCARCTSNPAEAHSACTAPRPVISTSQDDAPAGETLP</sequence>
<gene>
    <name evidence="2" type="ORF">XCCB100_3324</name>
</gene>
<dbReference type="KEGG" id="xca:xcc-b100_3324"/>
<feature type="region of interest" description="Disordered" evidence="1">
    <location>
        <begin position="105"/>
        <end position="134"/>
    </location>
</feature>
<organism evidence="2 3">
    <name type="scientific">Xanthomonas campestris pv. campestris (strain B100)</name>
    <dbReference type="NCBI Taxonomy" id="509169"/>
    <lineage>
        <taxon>Bacteria</taxon>
        <taxon>Pseudomonadati</taxon>
        <taxon>Pseudomonadota</taxon>
        <taxon>Gammaproteobacteria</taxon>
        <taxon>Lysobacterales</taxon>
        <taxon>Lysobacteraceae</taxon>
        <taxon>Xanthomonas</taxon>
    </lineage>
</organism>
<proteinExistence type="predicted"/>